<evidence type="ECO:0000259" key="1">
    <source>
        <dbReference type="Pfam" id="PF06985"/>
    </source>
</evidence>
<reference evidence="2 3" key="1">
    <citation type="submission" date="2023-08" db="EMBL/GenBank/DDBJ databases">
        <title>Black Yeasts Isolated from many extreme environments.</title>
        <authorList>
            <person name="Coleine C."/>
            <person name="Stajich J.E."/>
            <person name="Selbmann L."/>
        </authorList>
    </citation>
    <scope>NUCLEOTIDE SEQUENCE [LARGE SCALE GENOMIC DNA]</scope>
    <source>
        <strain evidence="2 3">CCFEE 5910</strain>
    </source>
</reference>
<evidence type="ECO:0000313" key="2">
    <source>
        <dbReference type="EMBL" id="KAK5087959.1"/>
    </source>
</evidence>
<dbReference type="PANTHER" id="PTHR33112:SF16">
    <property type="entry name" value="HETEROKARYON INCOMPATIBILITY DOMAIN-CONTAINING PROTEIN"/>
    <property type="match status" value="1"/>
</dbReference>
<dbReference type="InterPro" id="IPR010730">
    <property type="entry name" value="HET"/>
</dbReference>
<name>A0AAN7YIM5_9EURO</name>
<evidence type="ECO:0000313" key="3">
    <source>
        <dbReference type="Proteomes" id="UP001309876"/>
    </source>
</evidence>
<sequence>MWTLYFRAGPDSKPPWNTLGQARSFSNHFNSETCFQKIQEWAKLCEESHAHPDCKRDASAGLPQRVIEISVDSEGLGSVTLALRETNGEVGRYIALSHCWGTIPIVTTDLANIEHMKQEIDLESLPQTFKDAIHCAHKLGINYIWIDSLCIIQDSTSDWEIQSSKMASIYANAYFVLVAASADSDAKGFLHERPKRYQGIPLEALEGSGVHEVMVNHTMPHPSGLWKVRAKSVMLDSQVDRRAWVMQETVLARRVVYIHTRRARVRHFDQSDHQSRQFTSYRGIKQSDLAGDYPTFRAMTIGFSFFRQSYEIDVHTRPFAQLHSAECTYAEWRLVIVPLYTAKRITYVKDRLPALSGLASRVKDYLQDEYIAGLWSGDMPMSLIWYVRSNSKRPAPSNYMSPSFSWVSLNKPVVYPALHRQNEFGGPMYSSPTVKVLEANTSVKGSNPFGVVNDGYLRLEGLTRPLSLILDGVESKIEVGSCHHDLAWYPDTPLVAVNLAPTNGDEESVISVNRSSKPADPSQQRSQVTVTCVLVIERPHVEETELCQSYDEYALLVLGRLKSRPEVYQRLGLVFISLEPAVAEKWVAGAEMRDLLIV</sequence>
<dbReference type="Proteomes" id="UP001309876">
    <property type="component" value="Unassembled WGS sequence"/>
</dbReference>
<organism evidence="2 3">
    <name type="scientific">Lithohypha guttulata</name>
    <dbReference type="NCBI Taxonomy" id="1690604"/>
    <lineage>
        <taxon>Eukaryota</taxon>
        <taxon>Fungi</taxon>
        <taxon>Dikarya</taxon>
        <taxon>Ascomycota</taxon>
        <taxon>Pezizomycotina</taxon>
        <taxon>Eurotiomycetes</taxon>
        <taxon>Chaetothyriomycetidae</taxon>
        <taxon>Chaetothyriales</taxon>
        <taxon>Trichomeriaceae</taxon>
        <taxon>Lithohypha</taxon>
    </lineage>
</organism>
<accession>A0AAN7YIM5</accession>
<keyword evidence="3" id="KW-1185">Reference proteome</keyword>
<gene>
    <name evidence="2" type="ORF">LTR05_002175</name>
</gene>
<feature type="domain" description="Heterokaryon incompatibility" evidence="1">
    <location>
        <begin position="93"/>
        <end position="248"/>
    </location>
</feature>
<dbReference type="EMBL" id="JAVRRJ010000002">
    <property type="protein sequence ID" value="KAK5087959.1"/>
    <property type="molecule type" value="Genomic_DNA"/>
</dbReference>
<dbReference type="PANTHER" id="PTHR33112">
    <property type="entry name" value="DOMAIN PROTEIN, PUTATIVE-RELATED"/>
    <property type="match status" value="1"/>
</dbReference>
<protein>
    <recommendedName>
        <fullName evidence="1">Heterokaryon incompatibility domain-containing protein</fullName>
    </recommendedName>
</protein>
<dbReference type="Pfam" id="PF06985">
    <property type="entry name" value="HET"/>
    <property type="match status" value="1"/>
</dbReference>
<comment type="caution">
    <text evidence="2">The sequence shown here is derived from an EMBL/GenBank/DDBJ whole genome shotgun (WGS) entry which is preliminary data.</text>
</comment>
<proteinExistence type="predicted"/>
<dbReference type="AlphaFoldDB" id="A0AAN7YIM5"/>